<evidence type="ECO:0000256" key="1">
    <source>
        <dbReference type="SAM" id="MobiDB-lite"/>
    </source>
</evidence>
<accession>A0ABR3LAV5</accession>
<protein>
    <submittedName>
        <fullName evidence="2">Uncharacterized protein</fullName>
    </submittedName>
</protein>
<sequence>MDACELRDDDKAASPDSELNEEPLLLSADTDSEEKMYGGRVGSVQSDASSSPTEHGHMGQSHPTYPVGPQSLLVAQQLASAVSGVMSGGAPGLNQPILIPFNAGGHLGGQQGLVLSLPTAANIQGLVAAAAAGGIMTLPLQNLQVAQSHNLPQSYPIIPPIDGELLAQHFCQTVLVERWTPREEGVLYGTDRQRTVLMRQLWLASKLTPTMGLLCIGPVELLSASRAERPALFKGERKSCDGAPYMYALSRPARQLAPTFQARIGLLEFSPAQMIYIIHAGV</sequence>
<name>A0ABR3LAV5_9TELE</name>
<dbReference type="EMBL" id="JAYMGO010000024">
    <property type="protein sequence ID" value="KAL1248834.1"/>
    <property type="molecule type" value="Genomic_DNA"/>
</dbReference>
<organism evidence="2 3">
    <name type="scientific">Cirrhinus molitorella</name>
    <name type="common">mud carp</name>
    <dbReference type="NCBI Taxonomy" id="172907"/>
    <lineage>
        <taxon>Eukaryota</taxon>
        <taxon>Metazoa</taxon>
        <taxon>Chordata</taxon>
        <taxon>Craniata</taxon>
        <taxon>Vertebrata</taxon>
        <taxon>Euteleostomi</taxon>
        <taxon>Actinopterygii</taxon>
        <taxon>Neopterygii</taxon>
        <taxon>Teleostei</taxon>
        <taxon>Ostariophysi</taxon>
        <taxon>Cypriniformes</taxon>
        <taxon>Cyprinidae</taxon>
        <taxon>Labeoninae</taxon>
        <taxon>Labeonini</taxon>
        <taxon>Cirrhinus</taxon>
    </lineage>
</organism>
<gene>
    <name evidence="2" type="ORF">QQF64_022152</name>
</gene>
<feature type="compositionally biased region" description="Basic and acidic residues" evidence="1">
    <location>
        <begin position="1"/>
        <end position="13"/>
    </location>
</feature>
<feature type="region of interest" description="Disordered" evidence="1">
    <location>
        <begin position="1"/>
        <end position="65"/>
    </location>
</feature>
<reference evidence="2 3" key="1">
    <citation type="submission" date="2023-09" db="EMBL/GenBank/DDBJ databases">
        <authorList>
            <person name="Wang M."/>
        </authorList>
    </citation>
    <scope>NUCLEOTIDE SEQUENCE [LARGE SCALE GENOMIC DNA]</scope>
    <source>
        <strain evidence="2">GT-2023</strain>
        <tissue evidence="2">Liver</tissue>
    </source>
</reference>
<feature type="compositionally biased region" description="Polar residues" evidence="1">
    <location>
        <begin position="43"/>
        <end position="53"/>
    </location>
</feature>
<comment type="caution">
    <text evidence="2">The sequence shown here is derived from an EMBL/GenBank/DDBJ whole genome shotgun (WGS) entry which is preliminary data.</text>
</comment>
<dbReference type="Proteomes" id="UP001558613">
    <property type="component" value="Unassembled WGS sequence"/>
</dbReference>
<evidence type="ECO:0000313" key="3">
    <source>
        <dbReference type="Proteomes" id="UP001558613"/>
    </source>
</evidence>
<evidence type="ECO:0000313" key="2">
    <source>
        <dbReference type="EMBL" id="KAL1248834.1"/>
    </source>
</evidence>
<keyword evidence="3" id="KW-1185">Reference proteome</keyword>
<proteinExistence type="predicted"/>
<feature type="non-terminal residue" evidence="2">
    <location>
        <position position="282"/>
    </location>
</feature>